<proteinExistence type="predicted"/>
<dbReference type="CDD" id="cd00118">
    <property type="entry name" value="LysM"/>
    <property type="match status" value="1"/>
</dbReference>
<evidence type="ECO:0000259" key="2">
    <source>
        <dbReference type="PROSITE" id="PS51782"/>
    </source>
</evidence>
<dbReference type="PANTHER" id="PTHR34700">
    <property type="entry name" value="POTASSIUM BINDING PROTEIN KBP"/>
    <property type="match status" value="1"/>
</dbReference>
<gene>
    <name evidence="3" type="ORF">RM544_16980</name>
</gene>
<dbReference type="SMART" id="SM00257">
    <property type="entry name" value="LysM"/>
    <property type="match status" value="1"/>
</dbReference>
<dbReference type="Proteomes" id="UP001249020">
    <property type="component" value="Unassembled WGS sequence"/>
</dbReference>
<dbReference type="Gene3D" id="3.10.350.10">
    <property type="entry name" value="LysM domain"/>
    <property type="match status" value="1"/>
</dbReference>
<protein>
    <submittedName>
        <fullName evidence="3">LysM domain-containing protein</fullName>
    </submittedName>
</protein>
<dbReference type="InterPro" id="IPR052196">
    <property type="entry name" value="Bact_Kbp"/>
</dbReference>
<dbReference type="RefSeq" id="WP_311363018.1">
    <property type="nucleotide sequence ID" value="NZ_JAVRIE010000009.1"/>
</dbReference>
<evidence type="ECO:0000313" key="3">
    <source>
        <dbReference type="EMBL" id="MDT0584245.1"/>
    </source>
</evidence>
<feature type="domain" description="LysM" evidence="2">
    <location>
        <begin position="36"/>
        <end position="84"/>
    </location>
</feature>
<dbReference type="SUPFAM" id="SSF54106">
    <property type="entry name" value="LysM domain"/>
    <property type="match status" value="1"/>
</dbReference>
<dbReference type="PANTHER" id="PTHR34700:SF4">
    <property type="entry name" value="PHAGE-LIKE ELEMENT PBSX PROTEIN XKDP"/>
    <property type="match status" value="1"/>
</dbReference>
<dbReference type="PROSITE" id="PS51782">
    <property type="entry name" value="LYSM"/>
    <property type="match status" value="1"/>
</dbReference>
<feature type="signal peptide" evidence="1">
    <location>
        <begin position="1"/>
        <end position="25"/>
    </location>
</feature>
<dbReference type="EMBL" id="JAVRIE010000009">
    <property type="protein sequence ID" value="MDT0584245.1"/>
    <property type="molecule type" value="Genomic_DNA"/>
</dbReference>
<reference evidence="3 4" key="1">
    <citation type="submission" date="2023-09" db="EMBL/GenBank/DDBJ databases">
        <authorList>
            <person name="Rey-Velasco X."/>
        </authorList>
    </citation>
    <scope>NUCLEOTIDE SEQUENCE [LARGE SCALE GENOMIC DNA]</scope>
    <source>
        <strain evidence="3 4">W409</strain>
    </source>
</reference>
<evidence type="ECO:0000256" key="1">
    <source>
        <dbReference type="SAM" id="SignalP"/>
    </source>
</evidence>
<accession>A0AAW8R8J5</accession>
<evidence type="ECO:0000313" key="4">
    <source>
        <dbReference type="Proteomes" id="UP001249020"/>
    </source>
</evidence>
<dbReference type="AlphaFoldDB" id="A0AAW8R8J5"/>
<keyword evidence="4" id="KW-1185">Reference proteome</keyword>
<organism evidence="3 4">
    <name type="scientific">Brumicola blandensis</name>
    <dbReference type="NCBI Taxonomy" id="3075611"/>
    <lineage>
        <taxon>Bacteria</taxon>
        <taxon>Pseudomonadati</taxon>
        <taxon>Pseudomonadota</taxon>
        <taxon>Gammaproteobacteria</taxon>
        <taxon>Alteromonadales</taxon>
        <taxon>Alteromonadaceae</taxon>
        <taxon>Brumicola</taxon>
    </lineage>
</organism>
<sequence length="357" mass="40200">MIKKLSMLAIILCSSLFLNVKLALADIINIKTDAPQTYVVKKGDTLWDISNLFLDQPWLWPELWRNNTQIENPHLIYPGDVLRLRYVDGQPVMELVRDKKAISLTPESKTMTKPSPIGVLPWKVLAPYIRNDSVMSAEEYEALPRLLGDSEGATAFVERDYVISHRLPDPSIDYEIVRKEKELRNANGEVLGYQVRSVGQVELMNGSSAQQQVVRLTKSTQEARRGDKLRPYVEKAYDDLILSAATDQVGILIANIENRSLIGQRDVVVIDLGENDVVPGMIMGIYKQGPTIIDGEQPKYEASQNALKELLNLEERVEQPAFKIGELVVFKTFENTSYAWVTKSSKHMNGGEFVGKP</sequence>
<dbReference type="InterPro" id="IPR036779">
    <property type="entry name" value="LysM_dom_sf"/>
</dbReference>
<keyword evidence="1" id="KW-0732">Signal</keyword>
<dbReference type="InterPro" id="IPR018392">
    <property type="entry name" value="LysM"/>
</dbReference>
<comment type="caution">
    <text evidence="3">The sequence shown here is derived from an EMBL/GenBank/DDBJ whole genome shotgun (WGS) entry which is preliminary data.</text>
</comment>
<name>A0AAW8R8J5_9ALTE</name>
<dbReference type="Pfam" id="PF01476">
    <property type="entry name" value="LysM"/>
    <property type="match status" value="1"/>
</dbReference>
<feature type="chain" id="PRO_5044026926" evidence="1">
    <location>
        <begin position="26"/>
        <end position="357"/>
    </location>
</feature>